<proteinExistence type="predicted"/>
<dbReference type="STRING" id="1365950.SAMN05428963_10467"/>
<evidence type="ECO:0000313" key="2">
    <source>
        <dbReference type="Proteomes" id="UP000190135"/>
    </source>
</evidence>
<dbReference type="RefSeq" id="WP_078707619.1">
    <property type="nucleotide sequence ID" value="NZ_FUXL01000004.1"/>
</dbReference>
<dbReference type="Gene3D" id="3.20.20.70">
    <property type="entry name" value="Aldolase class I"/>
    <property type="match status" value="1"/>
</dbReference>
<dbReference type="AlphaFoldDB" id="A0A1T4PMT8"/>
<keyword evidence="2" id="KW-1185">Reference proteome</keyword>
<protein>
    <submittedName>
        <fullName evidence="1">Uncharacterized protein</fullName>
    </submittedName>
</protein>
<sequence>MHYRYDRKIARIRAGEYRKGDFMIADAKDGDMANPLVLAGPVWDAKGKLLRHRTRAEFLDVVTEVVQQDLLDIMLVSASNLEQLTKAGAFKGTKVKPAFRGNDTTDVWGVRPSGYGKLGPSRPFRSPSLKRISKADLSDLALYSVTFNNDLEADLRSLEAFRDFREDAIQNGITYFLEVFNPNVDTGLPADEIGSYVNDCLLRCLSGLLEEERPEFLKYPYNGPAALEELVSFDPSLVVGVLGGGAGTNRDTFELLYQAEKYGARVALFGRKINQAESQLDLIAMMRKVVDGEMMPLEAVKAYHSALKEKGLAPVRSLEDDSLVTEAVLKEAVSA</sequence>
<evidence type="ECO:0000313" key="1">
    <source>
        <dbReference type="EMBL" id="SJZ92860.1"/>
    </source>
</evidence>
<name>A0A1T4PMT8_9HYPH</name>
<dbReference type="SUPFAM" id="SSF51569">
    <property type="entry name" value="Aldolase"/>
    <property type="match status" value="1"/>
</dbReference>
<accession>A0A1T4PMT8</accession>
<dbReference type="Proteomes" id="UP000190135">
    <property type="component" value="Unassembled WGS sequence"/>
</dbReference>
<gene>
    <name evidence="1" type="ORF">SAMN05428963_10467</name>
</gene>
<organism evidence="1 2">
    <name type="scientific">Consotaella salsifontis</name>
    <dbReference type="NCBI Taxonomy" id="1365950"/>
    <lineage>
        <taxon>Bacteria</taxon>
        <taxon>Pseudomonadati</taxon>
        <taxon>Pseudomonadota</taxon>
        <taxon>Alphaproteobacteria</taxon>
        <taxon>Hyphomicrobiales</taxon>
        <taxon>Aurantimonadaceae</taxon>
        <taxon>Consotaella</taxon>
    </lineage>
</organism>
<dbReference type="OrthoDB" id="236271at2"/>
<dbReference type="InterPro" id="IPR013785">
    <property type="entry name" value="Aldolase_TIM"/>
</dbReference>
<reference evidence="1 2" key="1">
    <citation type="submission" date="2017-02" db="EMBL/GenBank/DDBJ databases">
        <authorList>
            <person name="Peterson S.W."/>
        </authorList>
    </citation>
    <scope>NUCLEOTIDE SEQUENCE [LARGE SCALE GENOMIC DNA]</scope>
    <source>
        <strain evidence="1 2">USBA 369</strain>
    </source>
</reference>
<dbReference type="EMBL" id="FUXL01000004">
    <property type="protein sequence ID" value="SJZ92860.1"/>
    <property type="molecule type" value="Genomic_DNA"/>
</dbReference>